<sequence>MGEILEKLQSEPFLPNYERGGIEEFVIKRDCIVLMNRQAIVYWSVVTITVVFAVLDSAYSRIKSDDYHNWKFEYSRVTIFNTTYSPNYELASFYQNASWFPIGWTFAVSDLLTVTVLAHITCQLKILQTFIRKMIVNSNKRMMQLHVGGVMCLFFEIILISYWGNEVTLESQNVLKACYDMEFYGADVRFQKGLILMMERSKRPITFTAGKFSALTLGTFIWIARTSYSYMMILRRVND</sequence>
<dbReference type="PANTHER" id="PTHR21137:SF35">
    <property type="entry name" value="ODORANT RECEPTOR 19A-RELATED"/>
    <property type="match status" value="1"/>
</dbReference>
<keyword evidence="5" id="KW-0552">Olfaction</keyword>
<dbReference type="GO" id="GO:0005886">
    <property type="term" value="C:plasma membrane"/>
    <property type="evidence" value="ECO:0007669"/>
    <property type="project" value="UniProtKB-SubCell"/>
</dbReference>
<evidence type="ECO:0000256" key="4">
    <source>
        <dbReference type="ARBA" id="ARBA00022692"/>
    </source>
</evidence>
<evidence type="ECO:0000256" key="6">
    <source>
        <dbReference type="ARBA" id="ARBA00022989"/>
    </source>
</evidence>
<dbReference type="GO" id="GO:0004984">
    <property type="term" value="F:olfactory receptor activity"/>
    <property type="evidence" value="ECO:0007669"/>
    <property type="project" value="InterPro"/>
</dbReference>
<name>A0AAN7V3G9_9COLE</name>
<evidence type="ECO:0000256" key="10">
    <source>
        <dbReference type="SAM" id="Phobius"/>
    </source>
</evidence>
<dbReference type="GO" id="GO:0007165">
    <property type="term" value="P:signal transduction"/>
    <property type="evidence" value="ECO:0007669"/>
    <property type="project" value="UniProtKB-KW"/>
</dbReference>
<comment type="subcellular location">
    <subcellularLocation>
        <location evidence="1">Cell membrane</location>
        <topology evidence="1">Multi-pass membrane protein</topology>
    </subcellularLocation>
</comment>
<accession>A0AAN7V3G9</accession>
<evidence type="ECO:0000256" key="8">
    <source>
        <dbReference type="ARBA" id="ARBA00023170"/>
    </source>
</evidence>
<evidence type="ECO:0000256" key="2">
    <source>
        <dbReference type="ARBA" id="ARBA00022475"/>
    </source>
</evidence>
<keyword evidence="7 10" id="KW-0472">Membrane</keyword>
<feature type="transmembrane region" description="Helical" evidence="10">
    <location>
        <begin position="39"/>
        <end position="59"/>
    </location>
</feature>
<protein>
    <submittedName>
        <fullName evidence="11">Uncharacterized protein</fullName>
    </submittedName>
</protein>
<proteinExistence type="predicted"/>
<keyword evidence="6 10" id="KW-1133">Transmembrane helix</keyword>
<feature type="transmembrane region" description="Helical" evidence="10">
    <location>
        <begin position="102"/>
        <end position="122"/>
    </location>
</feature>
<evidence type="ECO:0000256" key="7">
    <source>
        <dbReference type="ARBA" id="ARBA00023136"/>
    </source>
</evidence>
<feature type="transmembrane region" description="Helical" evidence="10">
    <location>
        <begin position="143"/>
        <end position="163"/>
    </location>
</feature>
<reference evidence="11 12" key="1">
    <citation type="journal article" date="2024" name="Insects">
        <title>An Improved Chromosome-Level Genome Assembly of the Firefly Pyrocoelia pectoralis.</title>
        <authorList>
            <person name="Fu X."/>
            <person name="Meyer-Rochow V.B."/>
            <person name="Ballantyne L."/>
            <person name="Zhu X."/>
        </authorList>
    </citation>
    <scope>NUCLEOTIDE SEQUENCE [LARGE SCALE GENOMIC DNA]</scope>
    <source>
        <strain evidence="11">XCY_ONT2</strain>
    </source>
</reference>
<dbReference type="GO" id="GO:0005549">
    <property type="term" value="F:odorant binding"/>
    <property type="evidence" value="ECO:0007669"/>
    <property type="project" value="InterPro"/>
</dbReference>
<evidence type="ECO:0000256" key="5">
    <source>
        <dbReference type="ARBA" id="ARBA00022725"/>
    </source>
</evidence>
<dbReference type="Proteomes" id="UP001329430">
    <property type="component" value="Chromosome 10"/>
</dbReference>
<evidence type="ECO:0000256" key="1">
    <source>
        <dbReference type="ARBA" id="ARBA00004651"/>
    </source>
</evidence>
<keyword evidence="4 10" id="KW-0812">Transmembrane</keyword>
<organism evidence="11 12">
    <name type="scientific">Pyrocoelia pectoralis</name>
    <dbReference type="NCBI Taxonomy" id="417401"/>
    <lineage>
        <taxon>Eukaryota</taxon>
        <taxon>Metazoa</taxon>
        <taxon>Ecdysozoa</taxon>
        <taxon>Arthropoda</taxon>
        <taxon>Hexapoda</taxon>
        <taxon>Insecta</taxon>
        <taxon>Pterygota</taxon>
        <taxon>Neoptera</taxon>
        <taxon>Endopterygota</taxon>
        <taxon>Coleoptera</taxon>
        <taxon>Polyphaga</taxon>
        <taxon>Elateriformia</taxon>
        <taxon>Elateroidea</taxon>
        <taxon>Lampyridae</taxon>
        <taxon>Lampyrinae</taxon>
        <taxon>Pyrocoelia</taxon>
    </lineage>
</organism>
<dbReference type="AlphaFoldDB" id="A0AAN7V3G9"/>
<keyword evidence="9" id="KW-0807">Transducer</keyword>
<evidence type="ECO:0000256" key="9">
    <source>
        <dbReference type="ARBA" id="ARBA00023224"/>
    </source>
</evidence>
<keyword evidence="12" id="KW-1185">Reference proteome</keyword>
<keyword evidence="3" id="KW-0716">Sensory transduction</keyword>
<dbReference type="Pfam" id="PF02949">
    <property type="entry name" value="7tm_6"/>
    <property type="match status" value="1"/>
</dbReference>
<keyword evidence="2" id="KW-1003">Cell membrane</keyword>
<dbReference type="EMBL" id="JAVRBK010000010">
    <property type="protein sequence ID" value="KAK5638613.1"/>
    <property type="molecule type" value="Genomic_DNA"/>
</dbReference>
<evidence type="ECO:0000256" key="3">
    <source>
        <dbReference type="ARBA" id="ARBA00022606"/>
    </source>
</evidence>
<evidence type="ECO:0000313" key="11">
    <source>
        <dbReference type="EMBL" id="KAK5638613.1"/>
    </source>
</evidence>
<feature type="transmembrane region" description="Helical" evidence="10">
    <location>
        <begin position="205"/>
        <end position="224"/>
    </location>
</feature>
<comment type="caution">
    <text evidence="11">The sequence shown here is derived from an EMBL/GenBank/DDBJ whole genome shotgun (WGS) entry which is preliminary data.</text>
</comment>
<keyword evidence="8" id="KW-0675">Receptor</keyword>
<dbReference type="InterPro" id="IPR004117">
    <property type="entry name" value="7tm6_olfct_rcpt"/>
</dbReference>
<dbReference type="PANTHER" id="PTHR21137">
    <property type="entry name" value="ODORANT RECEPTOR"/>
    <property type="match status" value="1"/>
</dbReference>
<gene>
    <name evidence="11" type="ORF">RI129_012908</name>
</gene>
<evidence type="ECO:0000313" key="12">
    <source>
        <dbReference type="Proteomes" id="UP001329430"/>
    </source>
</evidence>